<sequence>MNDEKLDSGENAGETEKFSYKKIWWIGFGFLGVQLAFTSYNAFLPLMYREFFASRAVVGLLMGTDNLIGLLLIPIIGAWSDQMDAPWGRRLPFIVVAIPIAALTHFAIPLVSSVLFLLIITEILFTAAMHSYRGPIISLMPDHTPPEKRSTANGIINLMGGIGTLVSFGILSLLYDVDPRLTFGIGGVVLLLSLGVVWRKVDRHPPYVDNAPRSSTNPIKDAARGIRNLLKPGFIGQFLILLAMLTYFIGYAGLNAMFPIYGVETLGLTEGRANFILTSFAGSFLVFAIFAGFIGSKIGKIPTMLWGLLLVPVLFLAAIPVRAPIVIAGIFVLGGLGWALVNVQAMPLIADLGGRDRVGFYIGLYYMFTMIGQMTGPFMLGLAMDLIGNEGMFIGGAAFYFIAYILMKIGAKKLSASPVEIARQTQTEP</sequence>
<reference evidence="8 9" key="1">
    <citation type="submission" date="2019-04" db="EMBL/GenBank/DDBJ databases">
        <title>Isachenkonia alkalipeptolytica gen. nov. sp. nov. a new anaerobic, alkiliphilic organothrophic bacterium capable to reduce synthesized ferrihydrite isolated from a soda lake.</title>
        <authorList>
            <person name="Toshchakov S.V."/>
            <person name="Zavarzina D.G."/>
            <person name="Zhilina T.N."/>
            <person name="Kostrikina N.A."/>
            <person name="Kublanov I.V."/>
        </authorList>
    </citation>
    <scope>NUCLEOTIDE SEQUENCE [LARGE SCALE GENOMIC DNA]</scope>
    <source>
        <strain evidence="8 9">Z-1701</strain>
    </source>
</reference>
<organism evidence="8 9">
    <name type="scientific">Isachenkonia alkalipeptolytica</name>
    <dbReference type="NCBI Taxonomy" id="2565777"/>
    <lineage>
        <taxon>Bacteria</taxon>
        <taxon>Bacillati</taxon>
        <taxon>Bacillota</taxon>
        <taxon>Clostridia</taxon>
        <taxon>Eubacteriales</taxon>
        <taxon>Clostridiaceae</taxon>
        <taxon>Isachenkonia</taxon>
    </lineage>
</organism>
<dbReference type="Gene3D" id="1.20.1250.20">
    <property type="entry name" value="MFS general substrate transporter like domains"/>
    <property type="match status" value="1"/>
</dbReference>
<feature type="transmembrane region" description="Helical" evidence="6">
    <location>
        <begin position="91"/>
        <end position="108"/>
    </location>
</feature>
<dbReference type="SUPFAM" id="SSF103473">
    <property type="entry name" value="MFS general substrate transporter"/>
    <property type="match status" value="1"/>
</dbReference>
<keyword evidence="3 6" id="KW-0812">Transmembrane</keyword>
<dbReference type="Proteomes" id="UP000449710">
    <property type="component" value="Unassembled WGS sequence"/>
</dbReference>
<feature type="transmembrane region" description="Helical" evidence="6">
    <location>
        <begin position="325"/>
        <end position="346"/>
    </location>
</feature>
<dbReference type="PANTHER" id="PTHR23528:SF1">
    <property type="entry name" value="MAJOR FACILITATOR SUPERFAMILY (MFS) PROFILE DOMAIN-CONTAINING PROTEIN"/>
    <property type="match status" value="1"/>
</dbReference>
<name>A0AA43XJP4_9CLOT</name>
<feature type="transmembrane region" description="Helical" evidence="6">
    <location>
        <begin position="154"/>
        <end position="175"/>
    </location>
</feature>
<protein>
    <submittedName>
        <fullName evidence="8">SLC45 family MFS transporter</fullName>
    </submittedName>
</protein>
<gene>
    <name evidence="8" type="ORF">ISALK_01290</name>
</gene>
<feature type="transmembrane region" description="Helical" evidence="6">
    <location>
        <begin position="56"/>
        <end position="79"/>
    </location>
</feature>
<evidence type="ECO:0000256" key="1">
    <source>
        <dbReference type="ARBA" id="ARBA00004651"/>
    </source>
</evidence>
<dbReference type="PROSITE" id="PS50850">
    <property type="entry name" value="MFS"/>
    <property type="match status" value="1"/>
</dbReference>
<dbReference type="EMBL" id="SUMG01000001">
    <property type="protein sequence ID" value="NBG87125.1"/>
    <property type="molecule type" value="Genomic_DNA"/>
</dbReference>
<evidence type="ECO:0000256" key="5">
    <source>
        <dbReference type="ARBA" id="ARBA00023136"/>
    </source>
</evidence>
<evidence type="ECO:0000256" key="6">
    <source>
        <dbReference type="SAM" id="Phobius"/>
    </source>
</evidence>
<feature type="transmembrane region" description="Helical" evidence="6">
    <location>
        <begin position="234"/>
        <end position="254"/>
    </location>
</feature>
<keyword evidence="9" id="KW-1185">Reference proteome</keyword>
<dbReference type="GO" id="GO:0022857">
    <property type="term" value="F:transmembrane transporter activity"/>
    <property type="evidence" value="ECO:0007669"/>
    <property type="project" value="InterPro"/>
</dbReference>
<comment type="subcellular location">
    <subcellularLocation>
        <location evidence="1">Cell membrane</location>
        <topology evidence="1">Multi-pass membrane protein</topology>
    </subcellularLocation>
</comment>
<dbReference type="InterPro" id="IPR011701">
    <property type="entry name" value="MFS"/>
</dbReference>
<dbReference type="InterPro" id="IPR020846">
    <property type="entry name" value="MFS_dom"/>
</dbReference>
<feature type="transmembrane region" description="Helical" evidence="6">
    <location>
        <begin position="23"/>
        <end position="44"/>
    </location>
</feature>
<feature type="transmembrane region" description="Helical" evidence="6">
    <location>
        <begin position="301"/>
        <end position="319"/>
    </location>
</feature>
<comment type="caution">
    <text evidence="8">The sequence shown here is derived from an EMBL/GenBank/DDBJ whole genome shotgun (WGS) entry which is preliminary data.</text>
</comment>
<dbReference type="RefSeq" id="WP_160718425.1">
    <property type="nucleotide sequence ID" value="NZ_SUMG01000001.1"/>
</dbReference>
<accession>A0AA43XJP4</accession>
<evidence type="ECO:0000313" key="9">
    <source>
        <dbReference type="Proteomes" id="UP000449710"/>
    </source>
</evidence>
<evidence type="ECO:0000313" key="8">
    <source>
        <dbReference type="EMBL" id="NBG87125.1"/>
    </source>
</evidence>
<dbReference type="PANTHER" id="PTHR23528">
    <property type="match status" value="1"/>
</dbReference>
<proteinExistence type="predicted"/>
<dbReference type="AlphaFoldDB" id="A0AA43XJP4"/>
<feature type="transmembrane region" description="Helical" evidence="6">
    <location>
        <begin position="386"/>
        <end position="407"/>
    </location>
</feature>
<keyword evidence="2" id="KW-0813">Transport</keyword>
<evidence type="ECO:0000256" key="3">
    <source>
        <dbReference type="ARBA" id="ARBA00022692"/>
    </source>
</evidence>
<evidence type="ECO:0000256" key="4">
    <source>
        <dbReference type="ARBA" id="ARBA00022989"/>
    </source>
</evidence>
<keyword evidence="4 6" id="KW-1133">Transmembrane helix</keyword>
<keyword evidence="5 6" id="KW-0472">Membrane</keyword>
<dbReference type="GO" id="GO:0005886">
    <property type="term" value="C:plasma membrane"/>
    <property type="evidence" value="ECO:0007669"/>
    <property type="project" value="UniProtKB-SubCell"/>
</dbReference>
<dbReference type="InterPro" id="IPR036259">
    <property type="entry name" value="MFS_trans_sf"/>
</dbReference>
<dbReference type="Pfam" id="PF07690">
    <property type="entry name" value="MFS_1"/>
    <property type="match status" value="1"/>
</dbReference>
<evidence type="ECO:0000259" key="7">
    <source>
        <dbReference type="PROSITE" id="PS50850"/>
    </source>
</evidence>
<feature type="domain" description="Major facilitator superfamily (MFS) profile" evidence="7">
    <location>
        <begin position="22"/>
        <end position="415"/>
    </location>
</feature>
<feature type="transmembrane region" description="Helical" evidence="6">
    <location>
        <begin position="181"/>
        <end position="198"/>
    </location>
</feature>
<feature type="transmembrane region" description="Helical" evidence="6">
    <location>
        <begin position="358"/>
        <end position="380"/>
    </location>
</feature>
<feature type="transmembrane region" description="Helical" evidence="6">
    <location>
        <begin position="274"/>
        <end position="294"/>
    </location>
</feature>
<evidence type="ECO:0000256" key="2">
    <source>
        <dbReference type="ARBA" id="ARBA00022448"/>
    </source>
</evidence>